<dbReference type="AlphaFoldDB" id="A0A3A8PPE6"/>
<dbReference type="GO" id="GO:0055085">
    <property type="term" value="P:transmembrane transport"/>
    <property type="evidence" value="ECO:0007669"/>
    <property type="project" value="InterPro"/>
</dbReference>
<dbReference type="Proteomes" id="UP000267003">
    <property type="component" value="Unassembled WGS sequence"/>
</dbReference>
<dbReference type="GO" id="GO:0015031">
    <property type="term" value="P:protein transport"/>
    <property type="evidence" value="ECO:0007669"/>
    <property type="project" value="UniProtKB-KW"/>
</dbReference>
<dbReference type="NCBIfam" id="TIGR01352">
    <property type="entry name" value="tonB_Cterm"/>
    <property type="match status" value="1"/>
</dbReference>
<comment type="similarity">
    <text evidence="2">Belongs to the TonB family.</text>
</comment>
<keyword evidence="3" id="KW-0813">Transport</keyword>
<evidence type="ECO:0000256" key="6">
    <source>
        <dbReference type="ARBA" id="ARBA00022692"/>
    </source>
</evidence>
<gene>
    <name evidence="12" type="ORF">D7W81_32335</name>
</gene>
<dbReference type="InterPro" id="IPR016166">
    <property type="entry name" value="FAD-bd_PCMH"/>
</dbReference>
<dbReference type="RefSeq" id="WP_120559262.1">
    <property type="nucleotide sequence ID" value="NZ_RAWK01000255.1"/>
</dbReference>
<evidence type="ECO:0000259" key="11">
    <source>
        <dbReference type="PROSITE" id="PS52015"/>
    </source>
</evidence>
<dbReference type="SUPFAM" id="SSF74653">
    <property type="entry name" value="TolA/TonB C-terminal domain"/>
    <property type="match status" value="1"/>
</dbReference>
<evidence type="ECO:0000256" key="7">
    <source>
        <dbReference type="ARBA" id="ARBA00022927"/>
    </source>
</evidence>
<evidence type="ECO:0000313" key="13">
    <source>
        <dbReference type="Proteomes" id="UP000267003"/>
    </source>
</evidence>
<dbReference type="Pfam" id="PF03544">
    <property type="entry name" value="TonB_C"/>
    <property type="match status" value="1"/>
</dbReference>
<dbReference type="EMBL" id="RAWK01000255">
    <property type="protein sequence ID" value="RKH57030.1"/>
    <property type="molecule type" value="Genomic_DNA"/>
</dbReference>
<comment type="caution">
    <text evidence="12">The sequence shown here is derived from an EMBL/GenBank/DDBJ whole genome shotgun (WGS) entry which is preliminary data.</text>
</comment>
<accession>A0A3A8PPE6</accession>
<evidence type="ECO:0000256" key="8">
    <source>
        <dbReference type="ARBA" id="ARBA00022989"/>
    </source>
</evidence>
<name>A0A3A8PPE6_9BACT</name>
<evidence type="ECO:0000259" key="10">
    <source>
        <dbReference type="PROSITE" id="PS51387"/>
    </source>
</evidence>
<keyword evidence="9" id="KW-0472">Membrane</keyword>
<dbReference type="PROSITE" id="PS52015">
    <property type="entry name" value="TONB_CTD"/>
    <property type="match status" value="1"/>
</dbReference>
<keyword evidence="7" id="KW-0653">Protein transport</keyword>
<dbReference type="Gene3D" id="3.30.1150.10">
    <property type="match status" value="1"/>
</dbReference>
<proteinExistence type="inferred from homology"/>
<dbReference type="GO" id="GO:0031992">
    <property type="term" value="F:energy transducer activity"/>
    <property type="evidence" value="ECO:0007669"/>
    <property type="project" value="TreeGrafter"/>
</dbReference>
<evidence type="ECO:0000256" key="5">
    <source>
        <dbReference type="ARBA" id="ARBA00022519"/>
    </source>
</evidence>
<keyword evidence="4" id="KW-1003">Cell membrane</keyword>
<evidence type="ECO:0000256" key="2">
    <source>
        <dbReference type="ARBA" id="ARBA00006555"/>
    </source>
</evidence>
<keyword evidence="13" id="KW-1185">Reference proteome</keyword>
<dbReference type="PANTHER" id="PTHR33446">
    <property type="entry name" value="PROTEIN TONB-RELATED"/>
    <property type="match status" value="1"/>
</dbReference>
<keyword evidence="5" id="KW-0997">Cell inner membrane</keyword>
<dbReference type="PANTHER" id="PTHR33446:SF2">
    <property type="entry name" value="PROTEIN TONB"/>
    <property type="match status" value="1"/>
</dbReference>
<keyword evidence="8" id="KW-1133">Transmembrane helix</keyword>
<dbReference type="InterPro" id="IPR051045">
    <property type="entry name" value="TonB-dependent_transducer"/>
</dbReference>
<protein>
    <submittedName>
        <fullName evidence="12">TonB family protein</fullName>
    </submittedName>
</protein>
<dbReference type="GO" id="GO:0071949">
    <property type="term" value="F:FAD binding"/>
    <property type="evidence" value="ECO:0007669"/>
    <property type="project" value="InterPro"/>
</dbReference>
<feature type="domain" description="FAD-binding PCMH-type" evidence="10">
    <location>
        <begin position="70"/>
        <end position="287"/>
    </location>
</feature>
<evidence type="ECO:0000313" key="12">
    <source>
        <dbReference type="EMBL" id="RKH57030.1"/>
    </source>
</evidence>
<dbReference type="InterPro" id="IPR037682">
    <property type="entry name" value="TonB_C"/>
</dbReference>
<evidence type="ECO:0000256" key="4">
    <source>
        <dbReference type="ARBA" id="ARBA00022475"/>
    </source>
</evidence>
<dbReference type="PROSITE" id="PS51387">
    <property type="entry name" value="FAD_PCMH"/>
    <property type="match status" value="1"/>
</dbReference>
<sequence>MRTILNFDDGLGAVPTLPQAVTARADAAPAPAGLFQSATASADAGWGRWSGALLTATAAHLLALAVGLTMANRPAPVVVKPEPELVLMAYAPPPPPLGGGALKQASVEPVKPVAHKPRPKRQELVVPAKVPEPVNETPEPVVEQVETPAATEVAAVASQAPAGPGVPDGAVGGVVGGVVGGIVGGKVGGQGKAPPIYSPREVMKLPVLLSGKPEYPRRAREDGITGVVMVMVVIGTDGSVEPGSPRIQRSVPGLDEAALESVAGWRFSPALGHDGAPVRVKVVIPVKFALR</sequence>
<dbReference type="OrthoDB" id="9810145at2"/>
<feature type="domain" description="TonB C-terminal" evidence="11">
    <location>
        <begin position="200"/>
        <end position="291"/>
    </location>
</feature>
<evidence type="ECO:0000256" key="3">
    <source>
        <dbReference type="ARBA" id="ARBA00022448"/>
    </source>
</evidence>
<evidence type="ECO:0000256" key="9">
    <source>
        <dbReference type="ARBA" id="ARBA00023136"/>
    </source>
</evidence>
<keyword evidence="6" id="KW-0812">Transmembrane</keyword>
<comment type="subcellular location">
    <subcellularLocation>
        <location evidence="1">Cell inner membrane</location>
        <topology evidence="1">Single-pass membrane protein</topology>
        <orientation evidence="1">Periplasmic side</orientation>
    </subcellularLocation>
</comment>
<reference evidence="13" key="1">
    <citation type="submission" date="2018-09" db="EMBL/GenBank/DDBJ databases">
        <authorList>
            <person name="Livingstone P.G."/>
            <person name="Whitworth D.E."/>
        </authorList>
    </citation>
    <scope>NUCLEOTIDE SEQUENCE [LARGE SCALE GENOMIC DNA]</scope>
    <source>
        <strain evidence="13">AB050A</strain>
    </source>
</reference>
<dbReference type="InterPro" id="IPR006260">
    <property type="entry name" value="TonB/TolA_C"/>
</dbReference>
<evidence type="ECO:0000256" key="1">
    <source>
        <dbReference type="ARBA" id="ARBA00004383"/>
    </source>
</evidence>
<dbReference type="GO" id="GO:0098797">
    <property type="term" value="C:plasma membrane protein complex"/>
    <property type="evidence" value="ECO:0007669"/>
    <property type="project" value="TreeGrafter"/>
</dbReference>
<organism evidence="12 13">
    <name type="scientific">Corallococcus aberystwythensis</name>
    <dbReference type="NCBI Taxonomy" id="2316722"/>
    <lineage>
        <taxon>Bacteria</taxon>
        <taxon>Pseudomonadati</taxon>
        <taxon>Myxococcota</taxon>
        <taxon>Myxococcia</taxon>
        <taxon>Myxococcales</taxon>
        <taxon>Cystobacterineae</taxon>
        <taxon>Myxococcaceae</taxon>
        <taxon>Corallococcus</taxon>
    </lineage>
</organism>